<feature type="compositionally biased region" description="Low complexity" evidence="1">
    <location>
        <begin position="96"/>
        <end position="112"/>
    </location>
</feature>
<dbReference type="EMBL" id="CADCVQ010000148">
    <property type="protein sequence ID" value="CAA9523996.1"/>
    <property type="molecule type" value="Genomic_DNA"/>
</dbReference>
<organism evidence="2">
    <name type="scientific">uncultured Solirubrobacteraceae bacterium</name>
    <dbReference type="NCBI Taxonomy" id="1162706"/>
    <lineage>
        <taxon>Bacteria</taxon>
        <taxon>Bacillati</taxon>
        <taxon>Actinomycetota</taxon>
        <taxon>Thermoleophilia</taxon>
        <taxon>Solirubrobacterales</taxon>
        <taxon>Solirubrobacteraceae</taxon>
        <taxon>environmental samples</taxon>
    </lineage>
</organism>
<name>A0A6J4TI86_9ACTN</name>
<feature type="compositionally biased region" description="Basic residues" evidence="1">
    <location>
        <begin position="50"/>
        <end position="68"/>
    </location>
</feature>
<gene>
    <name evidence="2" type="ORF">AVDCRST_MAG67-3918</name>
</gene>
<feature type="non-terminal residue" evidence="2">
    <location>
        <position position="1"/>
    </location>
</feature>
<protein>
    <submittedName>
        <fullName evidence="2">Uncharacterized protein</fullName>
    </submittedName>
</protein>
<evidence type="ECO:0000313" key="2">
    <source>
        <dbReference type="EMBL" id="CAA9523996.1"/>
    </source>
</evidence>
<feature type="compositionally biased region" description="Basic and acidic residues" evidence="1">
    <location>
        <begin position="32"/>
        <end position="49"/>
    </location>
</feature>
<feature type="non-terminal residue" evidence="2">
    <location>
        <position position="127"/>
    </location>
</feature>
<reference evidence="2" key="1">
    <citation type="submission" date="2020-02" db="EMBL/GenBank/DDBJ databases">
        <authorList>
            <person name="Meier V. D."/>
        </authorList>
    </citation>
    <scope>NUCLEOTIDE SEQUENCE</scope>
    <source>
        <strain evidence="2">AVDCRST_MAG67</strain>
    </source>
</reference>
<feature type="region of interest" description="Disordered" evidence="1">
    <location>
        <begin position="1"/>
        <end position="127"/>
    </location>
</feature>
<dbReference type="AlphaFoldDB" id="A0A6J4TI86"/>
<evidence type="ECO:0000256" key="1">
    <source>
        <dbReference type="SAM" id="MobiDB-lite"/>
    </source>
</evidence>
<accession>A0A6J4TI86</accession>
<sequence length="127" mass="13719">GDNPGSGVRRRSGGEVLPAPGARGGGRHRGRRRDEHRRGGGREARELPHRRAAARPRAARRARARRSRRPDTRRLAGHGDLADLEHAALQPREGGRAAAGRGLDAEGGQARPAARRRARGDGCHHEL</sequence>
<proteinExistence type="predicted"/>